<reference evidence="3" key="1">
    <citation type="submission" date="2022-07" db="EMBL/GenBank/DDBJ databases">
        <title>Genome Sequence of Xylaria arbuscula.</title>
        <authorList>
            <person name="Buettner E."/>
        </authorList>
    </citation>
    <scope>NUCLEOTIDE SEQUENCE</scope>
    <source>
        <strain evidence="3">VT107</strain>
    </source>
</reference>
<feature type="region of interest" description="Disordered" evidence="1">
    <location>
        <begin position="1"/>
        <end position="20"/>
    </location>
</feature>
<dbReference type="AlphaFoldDB" id="A0A9W8NCZ5"/>
<dbReference type="EMBL" id="JANPWZ010001085">
    <property type="protein sequence ID" value="KAJ3568928.1"/>
    <property type="molecule type" value="Genomic_DNA"/>
</dbReference>
<evidence type="ECO:0000313" key="4">
    <source>
        <dbReference type="Proteomes" id="UP001148614"/>
    </source>
</evidence>
<accession>A0A9W8NCZ5</accession>
<organism evidence="3 4">
    <name type="scientific">Xylaria arbuscula</name>
    <dbReference type="NCBI Taxonomy" id="114810"/>
    <lineage>
        <taxon>Eukaryota</taxon>
        <taxon>Fungi</taxon>
        <taxon>Dikarya</taxon>
        <taxon>Ascomycota</taxon>
        <taxon>Pezizomycotina</taxon>
        <taxon>Sordariomycetes</taxon>
        <taxon>Xylariomycetidae</taxon>
        <taxon>Xylariales</taxon>
        <taxon>Xylariaceae</taxon>
        <taxon>Xylaria</taxon>
    </lineage>
</organism>
<evidence type="ECO:0000256" key="1">
    <source>
        <dbReference type="SAM" id="MobiDB-lite"/>
    </source>
</evidence>
<protein>
    <recommendedName>
        <fullName evidence="2">F-box domain-containing protein</fullName>
    </recommendedName>
</protein>
<evidence type="ECO:0000313" key="3">
    <source>
        <dbReference type="EMBL" id="KAJ3568928.1"/>
    </source>
</evidence>
<dbReference type="PROSITE" id="PS50181">
    <property type="entry name" value="FBOX"/>
    <property type="match status" value="1"/>
</dbReference>
<sequence length="516" mass="58121">MPVEGGVQHSKPTWPPMPRPKLDQGMIRSIHYTTQYVHCPQNSQDFELHLTRIILSRTLFGAMTGLLQLPNEVLAIIWDELDAQGFSALRLTCKYANSATLSAFTRQYFKTRYIMLSRLSLENLFEIARHPVFGPAVTTLEICTDHFDQFPDSYFHTTRHEGDILLAIHEGRRLPAVIVDRYSPSEEEGQSPREEEQEADEGSPSLQDTHAAPVDEVAYKSLWEEQEKIIMPGLAQAYITRALMALTNVEAVVIANTHRPWGALVHGQQTGRPPTNAVEDFEAVPFIGRVLCIALTAIATSGAALRSLAVTIRLSGETITPDILRLSEAHLQYYKSLPPSLTKLALNISTEGKRGAEDRWTDDLLTFIGIFRQLTQLDLTITPYRFSPQVNRLKELVPKLQLSNLQCFGLYSVYCRVQDLAMLIMKHKATLQSVTLVRVRTSGGIGDWKFLFALIRDHLPRLELSIQLCIAEGLVLSYQAEHKDGEEEFEHDFDVGGNHESWTKAIQAVEASHWPL</sequence>
<dbReference type="Proteomes" id="UP001148614">
    <property type="component" value="Unassembled WGS sequence"/>
</dbReference>
<keyword evidence="4" id="KW-1185">Reference proteome</keyword>
<comment type="caution">
    <text evidence="3">The sequence shown here is derived from an EMBL/GenBank/DDBJ whole genome shotgun (WGS) entry which is preliminary data.</text>
</comment>
<feature type="domain" description="F-box" evidence="2">
    <location>
        <begin position="63"/>
        <end position="112"/>
    </location>
</feature>
<evidence type="ECO:0000259" key="2">
    <source>
        <dbReference type="PROSITE" id="PS50181"/>
    </source>
</evidence>
<name>A0A9W8NCZ5_9PEZI</name>
<gene>
    <name evidence="3" type="ORF">NPX13_g6254</name>
</gene>
<proteinExistence type="predicted"/>
<dbReference type="InterPro" id="IPR001810">
    <property type="entry name" value="F-box_dom"/>
</dbReference>
<feature type="region of interest" description="Disordered" evidence="1">
    <location>
        <begin position="183"/>
        <end position="210"/>
    </location>
</feature>
<feature type="compositionally biased region" description="Acidic residues" evidence="1">
    <location>
        <begin position="185"/>
        <end position="201"/>
    </location>
</feature>